<feature type="compositionally biased region" description="Basic and acidic residues" evidence="1">
    <location>
        <begin position="208"/>
        <end position="217"/>
    </location>
</feature>
<dbReference type="STRING" id="694573.A0A194V6D4"/>
<dbReference type="OrthoDB" id="3526284at2759"/>
<organism evidence="2 3">
    <name type="scientific">Cytospora mali</name>
    <name type="common">Apple Valsa canker fungus</name>
    <name type="synonym">Valsa mali</name>
    <dbReference type="NCBI Taxonomy" id="578113"/>
    <lineage>
        <taxon>Eukaryota</taxon>
        <taxon>Fungi</taxon>
        <taxon>Dikarya</taxon>
        <taxon>Ascomycota</taxon>
        <taxon>Pezizomycotina</taxon>
        <taxon>Sordariomycetes</taxon>
        <taxon>Sordariomycetidae</taxon>
        <taxon>Diaporthales</taxon>
        <taxon>Cytosporaceae</taxon>
        <taxon>Cytospora</taxon>
    </lineage>
</organism>
<dbReference type="EMBL" id="KN714729">
    <property type="protein sequence ID" value="KUI59396.1"/>
    <property type="molecule type" value="Genomic_DNA"/>
</dbReference>
<reference evidence="3" key="1">
    <citation type="submission" date="2014-12" db="EMBL/GenBank/DDBJ databases">
        <title>Genome Sequence of Valsa Canker Pathogens Uncovers a Specific Adaption of Colonization on Woody Bark.</title>
        <authorList>
            <person name="Yin Z."/>
            <person name="Liu H."/>
            <person name="Gao X."/>
            <person name="Li Z."/>
            <person name="Song N."/>
            <person name="Ke X."/>
            <person name="Dai Q."/>
            <person name="Wu Y."/>
            <person name="Sun Y."/>
            <person name="Xu J.-R."/>
            <person name="Kang Z.K."/>
            <person name="Wang L."/>
            <person name="Huang L."/>
        </authorList>
    </citation>
    <scope>NUCLEOTIDE SEQUENCE [LARGE SCALE GENOMIC DNA]</scope>
    <source>
        <strain evidence="3">SXYL134</strain>
    </source>
</reference>
<dbReference type="AlphaFoldDB" id="A0A194V6D4"/>
<feature type="region of interest" description="Disordered" evidence="1">
    <location>
        <begin position="208"/>
        <end position="233"/>
    </location>
</feature>
<feature type="region of interest" description="Disordered" evidence="1">
    <location>
        <begin position="1"/>
        <end position="54"/>
    </location>
</feature>
<evidence type="ECO:0000256" key="1">
    <source>
        <dbReference type="SAM" id="MobiDB-lite"/>
    </source>
</evidence>
<evidence type="ECO:0000313" key="2">
    <source>
        <dbReference type="EMBL" id="KUI59396.1"/>
    </source>
</evidence>
<sequence length="271" mass="30364">MSQNRNISYDRNSAGTGYPSSSSPPPPSYAQATTSGSQFEPVSSGRLDSSPPTHDSIAQLLRRLPLQVRNARQDQLSQQNDDEHRVVERLAQYIAEFIRNIPTSVFYTQKHQRPLLAELILVPADAVPATQGWVLSDLGQRKANAAHVRVVEVNSHDKEKEEYTDRKDLRSAGETFWGDGGTEGDEGDLMWWRKEDLADRLASKIRDFLQPDEKDNPPPRNGIHFGNTDSSSDVVRTTIQTEGVTFRRENDMGLWESSSGWVIDLTIMLSG</sequence>
<evidence type="ECO:0000313" key="3">
    <source>
        <dbReference type="Proteomes" id="UP000078576"/>
    </source>
</evidence>
<feature type="compositionally biased region" description="Polar residues" evidence="1">
    <location>
        <begin position="1"/>
        <end position="15"/>
    </location>
</feature>
<proteinExistence type="predicted"/>
<keyword evidence="3" id="KW-1185">Reference proteome</keyword>
<protein>
    <submittedName>
        <fullName evidence="2">Uncharacterized protein</fullName>
    </submittedName>
</protein>
<gene>
    <name evidence="2" type="ORF">VP1G_06640</name>
</gene>
<accession>A0A194V6D4</accession>
<name>A0A194V6D4_CYTMA</name>
<dbReference type="Proteomes" id="UP000078576">
    <property type="component" value="Unassembled WGS sequence"/>
</dbReference>
<feature type="compositionally biased region" description="Polar residues" evidence="1">
    <location>
        <begin position="30"/>
        <end position="53"/>
    </location>
</feature>